<gene>
    <name evidence="2" type="ORF">SDC9_100317</name>
</gene>
<organism evidence="2">
    <name type="scientific">bioreactor metagenome</name>
    <dbReference type="NCBI Taxonomy" id="1076179"/>
    <lineage>
        <taxon>unclassified sequences</taxon>
        <taxon>metagenomes</taxon>
        <taxon>ecological metagenomes</taxon>
    </lineage>
</organism>
<name>A0A645AK62_9ZZZZ</name>
<feature type="transmembrane region" description="Helical" evidence="1">
    <location>
        <begin position="35"/>
        <end position="59"/>
    </location>
</feature>
<accession>A0A645AK62</accession>
<comment type="caution">
    <text evidence="2">The sequence shown here is derived from an EMBL/GenBank/DDBJ whole genome shotgun (WGS) entry which is preliminary data.</text>
</comment>
<dbReference type="EMBL" id="VSSQ01014389">
    <property type="protein sequence ID" value="MPM53549.1"/>
    <property type="molecule type" value="Genomic_DNA"/>
</dbReference>
<keyword evidence="1" id="KW-0812">Transmembrane</keyword>
<keyword evidence="1" id="KW-0472">Membrane</keyword>
<sequence length="105" mass="11920">MNANRREESLSLLGYFKGFLAACFIGANNQTQNEALFFGFLPVILPGLFCNQSGVLFFAKKIIYLSTQKWLQIIMEVRINQFHKEVKRGKSPVSKLLTGLLEKCC</sequence>
<protein>
    <submittedName>
        <fullName evidence="2">Uncharacterized protein</fullName>
    </submittedName>
</protein>
<dbReference type="AlphaFoldDB" id="A0A645AK62"/>
<feature type="transmembrane region" description="Helical" evidence="1">
    <location>
        <begin position="12"/>
        <end position="29"/>
    </location>
</feature>
<keyword evidence="1" id="KW-1133">Transmembrane helix</keyword>
<reference evidence="2" key="1">
    <citation type="submission" date="2019-08" db="EMBL/GenBank/DDBJ databases">
        <authorList>
            <person name="Kucharzyk K."/>
            <person name="Murdoch R.W."/>
            <person name="Higgins S."/>
            <person name="Loffler F."/>
        </authorList>
    </citation>
    <scope>NUCLEOTIDE SEQUENCE</scope>
</reference>
<proteinExistence type="predicted"/>
<evidence type="ECO:0000256" key="1">
    <source>
        <dbReference type="SAM" id="Phobius"/>
    </source>
</evidence>
<evidence type="ECO:0000313" key="2">
    <source>
        <dbReference type="EMBL" id="MPM53549.1"/>
    </source>
</evidence>